<keyword evidence="3" id="KW-0560">Oxidoreductase</keyword>
<gene>
    <name evidence="5" type="ORF">EHS25_008127</name>
</gene>
<dbReference type="SUPFAM" id="SSF51735">
    <property type="entry name" value="NAD(P)-binding Rossmann-fold domains"/>
    <property type="match status" value="1"/>
</dbReference>
<keyword evidence="2" id="KW-0521">NADP</keyword>
<dbReference type="PRINTS" id="PR00080">
    <property type="entry name" value="SDRFAMILY"/>
</dbReference>
<name>A0A427YNH8_9TREE</name>
<dbReference type="PRINTS" id="PR00081">
    <property type="entry name" value="GDHRDH"/>
</dbReference>
<dbReference type="Pfam" id="PF00106">
    <property type="entry name" value="adh_short"/>
    <property type="match status" value="1"/>
</dbReference>
<dbReference type="Gene3D" id="3.40.50.720">
    <property type="entry name" value="NAD(P)-binding Rossmann-like Domain"/>
    <property type="match status" value="1"/>
</dbReference>
<comment type="similarity">
    <text evidence="1 4">Belongs to the short-chain dehydrogenases/reductases (SDR) family.</text>
</comment>
<dbReference type="OrthoDB" id="3819888at2759"/>
<dbReference type="CDD" id="cd05233">
    <property type="entry name" value="SDR_c"/>
    <property type="match status" value="1"/>
</dbReference>
<dbReference type="EMBL" id="RSCD01000005">
    <property type="protein sequence ID" value="RSH92682.1"/>
    <property type="molecule type" value="Genomic_DNA"/>
</dbReference>
<evidence type="ECO:0000256" key="3">
    <source>
        <dbReference type="ARBA" id="ARBA00023002"/>
    </source>
</evidence>
<dbReference type="PANTHER" id="PTHR43618">
    <property type="entry name" value="7-ALPHA-HYDROXYSTEROID DEHYDROGENASE"/>
    <property type="match status" value="1"/>
</dbReference>
<evidence type="ECO:0000256" key="1">
    <source>
        <dbReference type="ARBA" id="ARBA00006484"/>
    </source>
</evidence>
<comment type="caution">
    <text evidence="5">The sequence shown here is derived from an EMBL/GenBank/DDBJ whole genome shotgun (WGS) entry which is preliminary data.</text>
</comment>
<sequence>MNAFGPFDASSLFDLRGQVAVVTGGGTGIGLMCTKALAANGCKVYITGRRKDVLQKAAKDAATKELLGDRGGSIVPIEMDVTSKPSIQAAVEEVKKNDSYVNILVNNAGISLSKADIASAENGVEAFSKGLFNDDPEQWQDTFRTNVTANFFVAAAFVPLLHAAKNSPSKHSGNVINISSLSGLTRRSQNGQFSYNASKSSNAHLSRMMAHEFSHENIMIRVNTISPGYYASQMCGDDTSHLTGKGFRAFSSVPADRYGWETEMAKAVLCLATNEYMWGSELLVDGGLLAALP</sequence>
<dbReference type="PANTHER" id="PTHR43618:SF4">
    <property type="entry name" value="SHORT CHAIN DEHYDROGENASE_REDUCTASE FAMILY (AFU_ORTHOLOGUE AFUA_7G04540)"/>
    <property type="match status" value="1"/>
</dbReference>
<dbReference type="InterPro" id="IPR002347">
    <property type="entry name" value="SDR_fam"/>
</dbReference>
<evidence type="ECO:0000256" key="4">
    <source>
        <dbReference type="RuleBase" id="RU000363"/>
    </source>
</evidence>
<dbReference type="GO" id="GO:0016491">
    <property type="term" value="F:oxidoreductase activity"/>
    <property type="evidence" value="ECO:0007669"/>
    <property type="project" value="UniProtKB-KW"/>
</dbReference>
<proteinExistence type="inferred from homology"/>
<dbReference type="STRING" id="1890683.A0A427YNH8"/>
<dbReference type="AlphaFoldDB" id="A0A427YNH8"/>
<dbReference type="Proteomes" id="UP000279259">
    <property type="component" value="Unassembled WGS sequence"/>
</dbReference>
<organism evidence="5 6">
    <name type="scientific">Saitozyma podzolica</name>
    <dbReference type="NCBI Taxonomy" id="1890683"/>
    <lineage>
        <taxon>Eukaryota</taxon>
        <taxon>Fungi</taxon>
        <taxon>Dikarya</taxon>
        <taxon>Basidiomycota</taxon>
        <taxon>Agaricomycotina</taxon>
        <taxon>Tremellomycetes</taxon>
        <taxon>Tremellales</taxon>
        <taxon>Trimorphomycetaceae</taxon>
        <taxon>Saitozyma</taxon>
    </lineage>
</organism>
<accession>A0A427YNH8</accession>
<protein>
    <submittedName>
        <fullName evidence="5">Uncharacterized protein</fullName>
    </submittedName>
</protein>
<keyword evidence="6" id="KW-1185">Reference proteome</keyword>
<evidence type="ECO:0000313" key="5">
    <source>
        <dbReference type="EMBL" id="RSH92682.1"/>
    </source>
</evidence>
<evidence type="ECO:0000313" key="6">
    <source>
        <dbReference type="Proteomes" id="UP000279259"/>
    </source>
</evidence>
<evidence type="ECO:0000256" key="2">
    <source>
        <dbReference type="ARBA" id="ARBA00022857"/>
    </source>
</evidence>
<dbReference type="InterPro" id="IPR036291">
    <property type="entry name" value="NAD(P)-bd_dom_sf"/>
</dbReference>
<dbReference type="InterPro" id="IPR052178">
    <property type="entry name" value="Sec_Metab_Biosynth_SDR"/>
</dbReference>
<reference evidence="5 6" key="1">
    <citation type="submission" date="2018-11" db="EMBL/GenBank/DDBJ databases">
        <title>Genome sequence of Saitozyma podzolica DSM 27192.</title>
        <authorList>
            <person name="Aliyu H."/>
            <person name="Gorte O."/>
            <person name="Ochsenreither K."/>
        </authorList>
    </citation>
    <scope>NUCLEOTIDE SEQUENCE [LARGE SCALE GENOMIC DNA]</scope>
    <source>
        <strain evidence="5 6">DSM 27192</strain>
    </source>
</reference>